<organism evidence="2 3">
    <name type="scientific">Lactobacillus psittaci DSM 15354</name>
    <dbReference type="NCBI Taxonomy" id="1122152"/>
    <lineage>
        <taxon>Bacteria</taxon>
        <taxon>Bacillati</taxon>
        <taxon>Bacillota</taxon>
        <taxon>Bacilli</taxon>
        <taxon>Lactobacillales</taxon>
        <taxon>Lactobacillaceae</taxon>
        <taxon>Lactobacillus</taxon>
    </lineage>
</organism>
<sequence>MQPHILPLKTVRNPRDLGGYITKDGLKVKTGRLLRTGRICKLSDHDTNFLTQYGLTKIIDLRSQKERQADPDSQISHALHYDISISPEDNTQAGKSFEEMFELYKDNQNAAFRHMCETYQLMITREHSQHAFHQILELLANNESGATLFHCSEGKDRTGMTTFFILYILGVDLETIRQDYLYSNYMLNDYRARRDQEAREKGESLIFRANLRSLGSVANEYLDSALITIEEKYGELDSYIENQLKVSSAMKQRLRDLYLEK</sequence>
<dbReference type="InterPro" id="IPR029021">
    <property type="entry name" value="Prot-tyrosine_phosphatase-like"/>
</dbReference>
<dbReference type="Gene3D" id="3.90.190.10">
    <property type="entry name" value="Protein tyrosine phosphatase superfamily"/>
    <property type="match status" value="1"/>
</dbReference>
<dbReference type="Pfam" id="PF13350">
    <property type="entry name" value="Y_phosphatase3"/>
    <property type="match status" value="1"/>
</dbReference>
<keyword evidence="3" id="KW-1185">Reference proteome</keyword>
<dbReference type="InterPro" id="IPR016130">
    <property type="entry name" value="Tyr_Pase_AS"/>
</dbReference>
<protein>
    <submittedName>
        <fullName evidence="2">Protein-tyrosine phosphatase</fullName>
    </submittedName>
</protein>
<dbReference type="AlphaFoldDB" id="A0A0R1SAB8"/>
<comment type="caution">
    <text evidence="2">The sequence shown here is derived from an EMBL/GenBank/DDBJ whole genome shotgun (WGS) entry which is preliminary data.</text>
</comment>
<dbReference type="InterPro" id="IPR026893">
    <property type="entry name" value="Tyr/Ser_Pase_IphP-type"/>
</dbReference>
<dbReference type="EMBL" id="AZFB01000004">
    <property type="protein sequence ID" value="KRL63333.1"/>
    <property type="molecule type" value="Genomic_DNA"/>
</dbReference>
<accession>A0A0R1SAB8</accession>
<proteinExistence type="inferred from homology"/>
<gene>
    <name evidence="2" type="ORF">FC23_GL000903</name>
</gene>
<dbReference type="SUPFAM" id="SSF52799">
    <property type="entry name" value="(Phosphotyrosine protein) phosphatases II"/>
    <property type="match status" value="1"/>
</dbReference>
<dbReference type="PANTHER" id="PTHR31126:SF1">
    <property type="entry name" value="TYROSINE SPECIFIC PROTEIN PHOSPHATASES DOMAIN-CONTAINING PROTEIN"/>
    <property type="match status" value="1"/>
</dbReference>
<dbReference type="PROSITE" id="PS00383">
    <property type="entry name" value="TYR_PHOSPHATASE_1"/>
    <property type="match status" value="1"/>
</dbReference>
<reference evidence="2 3" key="1">
    <citation type="journal article" date="2015" name="Genome Announc.">
        <title>Expanding the biotechnology potential of lactobacilli through comparative genomics of 213 strains and associated genera.</title>
        <authorList>
            <person name="Sun Z."/>
            <person name="Harris H.M."/>
            <person name="McCann A."/>
            <person name="Guo C."/>
            <person name="Argimon S."/>
            <person name="Zhang W."/>
            <person name="Yang X."/>
            <person name="Jeffery I.B."/>
            <person name="Cooney J.C."/>
            <person name="Kagawa T.F."/>
            <person name="Liu W."/>
            <person name="Song Y."/>
            <person name="Salvetti E."/>
            <person name="Wrobel A."/>
            <person name="Rasinkangas P."/>
            <person name="Parkhill J."/>
            <person name="Rea M.C."/>
            <person name="O'Sullivan O."/>
            <person name="Ritari J."/>
            <person name="Douillard F.P."/>
            <person name="Paul Ross R."/>
            <person name="Yang R."/>
            <person name="Briner A.E."/>
            <person name="Felis G.E."/>
            <person name="de Vos W.M."/>
            <person name="Barrangou R."/>
            <person name="Klaenhammer T.R."/>
            <person name="Caufield P.W."/>
            <person name="Cui Y."/>
            <person name="Zhang H."/>
            <person name="O'Toole P.W."/>
        </authorList>
    </citation>
    <scope>NUCLEOTIDE SEQUENCE [LARGE SCALE GENOMIC DNA]</scope>
    <source>
        <strain evidence="2 3">DSM 15354</strain>
    </source>
</reference>
<dbReference type="STRING" id="1122152.GCA_000425905_00982"/>
<dbReference type="OrthoDB" id="1188001at2"/>
<dbReference type="eggNOG" id="COG2365">
    <property type="taxonomic scope" value="Bacteria"/>
</dbReference>
<name>A0A0R1SAB8_9LACO</name>
<evidence type="ECO:0000256" key="1">
    <source>
        <dbReference type="ARBA" id="ARBA00009580"/>
    </source>
</evidence>
<dbReference type="GO" id="GO:0004721">
    <property type="term" value="F:phosphoprotein phosphatase activity"/>
    <property type="evidence" value="ECO:0007669"/>
    <property type="project" value="InterPro"/>
</dbReference>
<dbReference type="PATRIC" id="fig|1122152.4.peg.927"/>
<dbReference type="RefSeq" id="WP_027824954.1">
    <property type="nucleotide sequence ID" value="NZ_AUEI01000007.1"/>
</dbReference>
<evidence type="ECO:0000313" key="2">
    <source>
        <dbReference type="EMBL" id="KRL63333.1"/>
    </source>
</evidence>
<comment type="similarity">
    <text evidence="1">Belongs to the protein-tyrosine phosphatase family.</text>
</comment>
<dbReference type="PANTHER" id="PTHR31126">
    <property type="entry name" value="TYROSINE-PROTEIN PHOSPHATASE"/>
    <property type="match status" value="1"/>
</dbReference>
<dbReference type="Proteomes" id="UP000051931">
    <property type="component" value="Unassembled WGS sequence"/>
</dbReference>
<evidence type="ECO:0000313" key="3">
    <source>
        <dbReference type="Proteomes" id="UP000051931"/>
    </source>
</evidence>